<sequence length="1022" mass="108544">MAQAPIIVSRQRLGGPQALPQLSTGEGQLQTQIAGTRRAAQAEIAGIEGEAQAEIQGSRAITQAAMGKNAAETKFAGAVSQAAQSIGNAIQDAQAQTRLIEAQSALLKKQEARREEFRNDPDWQSAPTRLAEAMRKDQDEILSGFGASDQAKLSQSVLRSSLSLQREISQTSLSKMNNAAVASQTELSQTYLSRASRATSAEERLAIVQENDTAIDDLVKRGILEPTQALTSKQNFRQQLDQTELYKGIKSNPEGTLKALQDPAMFGSLTPLQRETATAQAQAALDERKGLEAQDMQKRDPAGAAATYSRAPEQGIVGQVVRRALIPGESSGNAGAQSHAGAAGIAQIMPDTARRLAKSKGWTDLDGLDDAGVRAWLKANPEKSTLMAEREIGDIWRRTGSLAAAFAGYHAGQGAADAWHARAVAQFGEGYTAAQFLSVIPESSTDAKNGKPGMTTRDYVAGMLARAGADPGRGGVSTNAAYRIGSAVDTGIKADLTQQRQQLNQLVSLTQDDRDAVLTAFKNGYAVDPQAVAAAKAPLIAAAAAGDATAVQKLRQFTELEQVAPIVREAYQMNPAALETGIAVLRREIANGNAGAPAQRRLQVFEAVQSEVTKQAGENPVGLIERSGRQPVTAIPVQAPATAPEFGQALQQRAVVAADAQRLYQGELKPLKPQEAAQLKQRYQDATAPERLDLVKAFHQNMPGPAFDAATAQIGADKLTVTAARLSAVDPDLGPKIMRGAALLKSKGVDDGKAADLRTALGNTLGRSVFPPEVQGELVDAALAIYVADRDGKGALFDNSDPRALEAAIESVTGKLAKVNGVKVPLPRGISETQFARGLADLRAEDLGGTPVGRDGQPLDIGFLRSYGRLRPQGLGDGRYMVMLPGPGGQDAAVRGADGQPLVVDMLPTVKRAEAAWPQVQGNEMAQAYWDAQSGNVMRRADPTFRGEMSPARGPYATPAEEKARSLEIARQQLKDLEAERDGYANARAPHPDSILGRQVRARIERDLAVTRQRLKDLGGEP</sequence>
<dbReference type="InterPro" id="IPR008258">
    <property type="entry name" value="Transglycosylase_SLT_dom_1"/>
</dbReference>
<dbReference type="InterPro" id="IPR023346">
    <property type="entry name" value="Lysozyme-like_dom_sf"/>
</dbReference>
<keyword evidence="2" id="KW-0175">Coiled coil</keyword>
<dbReference type="CDD" id="cd00254">
    <property type="entry name" value="LT-like"/>
    <property type="match status" value="1"/>
</dbReference>
<proteinExistence type="inferred from homology"/>
<dbReference type="Proteomes" id="UP001595976">
    <property type="component" value="Unassembled WGS sequence"/>
</dbReference>
<feature type="domain" description="Transglycosylase SLT" evidence="4">
    <location>
        <begin position="323"/>
        <end position="423"/>
    </location>
</feature>
<evidence type="ECO:0000313" key="6">
    <source>
        <dbReference type="Proteomes" id="UP001595976"/>
    </source>
</evidence>
<evidence type="ECO:0000256" key="3">
    <source>
        <dbReference type="SAM" id="MobiDB-lite"/>
    </source>
</evidence>
<keyword evidence="6" id="KW-1185">Reference proteome</keyword>
<evidence type="ECO:0000313" key="5">
    <source>
        <dbReference type="EMBL" id="MFC5291453.1"/>
    </source>
</evidence>
<evidence type="ECO:0000256" key="2">
    <source>
        <dbReference type="SAM" id="Coils"/>
    </source>
</evidence>
<dbReference type="EMBL" id="JBHSLI010000001">
    <property type="protein sequence ID" value="MFC5291453.1"/>
    <property type="molecule type" value="Genomic_DNA"/>
</dbReference>
<feature type="compositionally biased region" description="Basic and acidic residues" evidence="3">
    <location>
        <begin position="289"/>
        <end position="301"/>
    </location>
</feature>
<dbReference type="Pfam" id="PF01464">
    <property type="entry name" value="SLT"/>
    <property type="match status" value="1"/>
</dbReference>
<name>A0ABW0EY93_9HYPH</name>
<comment type="caution">
    <text evidence="5">The sequence shown here is derived from an EMBL/GenBank/DDBJ whole genome shotgun (WGS) entry which is preliminary data.</text>
</comment>
<evidence type="ECO:0000259" key="4">
    <source>
        <dbReference type="Pfam" id="PF01464"/>
    </source>
</evidence>
<feature type="coiled-coil region" evidence="2">
    <location>
        <begin position="960"/>
        <end position="987"/>
    </location>
</feature>
<protein>
    <submittedName>
        <fullName evidence="5">Transglycosylase SLT domain-containing protein</fullName>
    </submittedName>
</protein>
<gene>
    <name evidence="5" type="ORF">ACFPK2_00435</name>
</gene>
<organism evidence="5 6">
    <name type="scientific">Bosea minatitlanensis</name>
    <dbReference type="NCBI Taxonomy" id="128782"/>
    <lineage>
        <taxon>Bacteria</taxon>
        <taxon>Pseudomonadati</taxon>
        <taxon>Pseudomonadota</taxon>
        <taxon>Alphaproteobacteria</taxon>
        <taxon>Hyphomicrobiales</taxon>
        <taxon>Boseaceae</taxon>
        <taxon>Bosea</taxon>
    </lineage>
</organism>
<accession>A0ABW0EY93</accession>
<dbReference type="Gene3D" id="1.10.530.10">
    <property type="match status" value="1"/>
</dbReference>
<feature type="region of interest" description="Disordered" evidence="3">
    <location>
        <begin position="289"/>
        <end position="309"/>
    </location>
</feature>
<comment type="similarity">
    <text evidence="1">Belongs to the virb1 family.</text>
</comment>
<dbReference type="SUPFAM" id="SSF53955">
    <property type="entry name" value="Lysozyme-like"/>
    <property type="match status" value="1"/>
</dbReference>
<reference evidence="6" key="1">
    <citation type="journal article" date="2019" name="Int. J. Syst. Evol. Microbiol.">
        <title>The Global Catalogue of Microorganisms (GCM) 10K type strain sequencing project: providing services to taxonomists for standard genome sequencing and annotation.</title>
        <authorList>
            <consortium name="The Broad Institute Genomics Platform"/>
            <consortium name="The Broad Institute Genome Sequencing Center for Infectious Disease"/>
            <person name="Wu L."/>
            <person name="Ma J."/>
        </authorList>
    </citation>
    <scope>NUCLEOTIDE SEQUENCE [LARGE SCALE GENOMIC DNA]</scope>
    <source>
        <strain evidence="6">CGMCC 1.15643</strain>
    </source>
</reference>
<evidence type="ECO:0000256" key="1">
    <source>
        <dbReference type="ARBA" id="ARBA00009387"/>
    </source>
</evidence>
<dbReference type="RefSeq" id="WP_260349402.1">
    <property type="nucleotide sequence ID" value="NZ_JAOAOS010000015.1"/>
</dbReference>